<feature type="compositionally biased region" description="Low complexity" evidence="1">
    <location>
        <begin position="86"/>
        <end position="99"/>
    </location>
</feature>
<feature type="compositionally biased region" description="Basic residues" evidence="1">
    <location>
        <begin position="1"/>
        <end position="15"/>
    </location>
</feature>
<reference evidence="2 3" key="1">
    <citation type="journal article" date="2020" name="Mol. Biol. Evol.">
        <title>Distinct Expression and Methylation Patterns for Genes with Different Fates following a Single Whole-Genome Duplication in Flowering Plants.</title>
        <authorList>
            <person name="Shi T."/>
            <person name="Rahmani R.S."/>
            <person name="Gugger P.F."/>
            <person name="Wang M."/>
            <person name="Li H."/>
            <person name="Zhang Y."/>
            <person name="Li Z."/>
            <person name="Wang Q."/>
            <person name="Van de Peer Y."/>
            <person name="Marchal K."/>
            <person name="Chen J."/>
        </authorList>
    </citation>
    <scope>NUCLEOTIDE SEQUENCE [LARGE SCALE GENOMIC DNA]</scope>
    <source>
        <tissue evidence="2">Leaf</tissue>
    </source>
</reference>
<feature type="compositionally biased region" description="Polar residues" evidence="1">
    <location>
        <begin position="56"/>
        <end position="67"/>
    </location>
</feature>
<dbReference type="AlphaFoldDB" id="A0A822YL85"/>
<evidence type="ECO:0000256" key="1">
    <source>
        <dbReference type="SAM" id="MobiDB-lite"/>
    </source>
</evidence>
<organism evidence="2 3">
    <name type="scientific">Nelumbo nucifera</name>
    <name type="common">Sacred lotus</name>
    <dbReference type="NCBI Taxonomy" id="4432"/>
    <lineage>
        <taxon>Eukaryota</taxon>
        <taxon>Viridiplantae</taxon>
        <taxon>Streptophyta</taxon>
        <taxon>Embryophyta</taxon>
        <taxon>Tracheophyta</taxon>
        <taxon>Spermatophyta</taxon>
        <taxon>Magnoliopsida</taxon>
        <taxon>Proteales</taxon>
        <taxon>Nelumbonaceae</taxon>
        <taxon>Nelumbo</taxon>
    </lineage>
</organism>
<feature type="region of interest" description="Disordered" evidence="1">
    <location>
        <begin position="1"/>
        <end position="22"/>
    </location>
</feature>
<gene>
    <name evidence="2" type="ORF">HUJ06_012133</name>
</gene>
<comment type="caution">
    <text evidence="2">The sequence shown here is derived from an EMBL/GenBank/DDBJ whole genome shotgun (WGS) entry which is preliminary data.</text>
</comment>
<dbReference type="EMBL" id="DUZY01000003">
    <property type="protein sequence ID" value="DAD33282.1"/>
    <property type="molecule type" value="Genomic_DNA"/>
</dbReference>
<keyword evidence="3" id="KW-1185">Reference proteome</keyword>
<protein>
    <submittedName>
        <fullName evidence="2">Uncharacterized protein</fullName>
    </submittedName>
</protein>
<evidence type="ECO:0000313" key="2">
    <source>
        <dbReference type="EMBL" id="DAD33282.1"/>
    </source>
</evidence>
<feature type="region of interest" description="Disordered" evidence="1">
    <location>
        <begin position="41"/>
        <end position="99"/>
    </location>
</feature>
<evidence type="ECO:0000313" key="3">
    <source>
        <dbReference type="Proteomes" id="UP000607653"/>
    </source>
</evidence>
<dbReference type="Proteomes" id="UP000607653">
    <property type="component" value="Unassembled WGS sequence"/>
</dbReference>
<name>A0A822YL85_NELNU</name>
<proteinExistence type="predicted"/>
<sequence length="99" mass="11218">MRLYRRKRRRRRKRATPTGDPLRRWMESGWPVAVEKTLDSTVPRSDDRNWMRSRSMMGTNSSPTGVNISEIAPVSASPWSPISAGTTTTRLTTTANNTP</sequence>
<accession>A0A822YL85</accession>